<evidence type="ECO:0000313" key="2">
    <source>
        <dbReference type="Proteomes" id="UP001412239"/>
    </source>
</evidence>
<proteinExistence type="predicted"/>
<protein>
    <submittedName>
        <fullName evidence="1">Uncharacterized protein</fullName>
    </submittedName>
</protein>
<organism evidence="1 2">
    <name type="scientific">Tuber aestivum</name>
    <name type="common">summer truffle</name>
    <dbReference type="NCBI Taxonomy" id="59557"/>
    <lineage>
        <taxon>Eukaryota</taxon>
        <taxon>Fungi</taxon>
        <taxon>Dikarya</taxon>
        <taxon>Ascomycota</taxon>
        <taxon>Pezizomycotina</taxon>
        <taxon>Pezizomycetes</taxon>
        <taxon>Pezizales</taxon>
        <taxon>Tuberaceae</taxon>
        <taxon>Tuber</taxon>
    </lineage>
</organism>
<sequence length="108" mass="12664">MSEKVCVLDQDSGMEQQPCQIIQTAHYFSRRYKSFLDNCFRISLWGYCKLLSQCVFIIRIIRTRGLAKRFEGLGVPQRLDAVTFSYTPAQPSTIYRWYEIRAAPDQSR</sequence>
<dbReference type="EMBL" id="LN890983">
    <property type="protein sequence ID" value="CUS12796.1"/>
    <property type="molecule type" value="Genomic_DNA"/>
</dbReference>
<accession>A0A292PYY8</accession>
<reference evidence="1" key="1">
    <citation type="submission" date="2015-10" db="EMBL/GenBank/DDBJ databases">
        <authorList>
            <person name="Regsiter A."/>
            <person name="william w."/>
        </authorList>
    </citation>
    <scope>NUCLEOTIDE SEQUENCE</scope>
    <source>
        <strain evidence="1">Montdore</strain>
    </source>
</reference>
<gene>
    <name evidence="1" type="ORF">GSTUAT00003069001</name>
</gene>
<dbReference type="Proteomes" id="UP001412239">
    <property type="component" value="Unassembled WGS sequence"/>
</dbReference>
<keyword evidence="2" id="KW-1185">Reference proteome</keyword>
<name>A0A292PYY8_9PEZI</name>
<evidence type="ECO:0000313" key="1">
    <source>
        <dbReference type="EMBL" id="CUS12796.1"/>
    </source>
</evidence>
<dbReference type="AlphaFoldDB" id="A0A292PYY8"/>